<dbReference type="AlphaFoldDB" id="A0A7Y3RLB8"/>
<feature type="transmembrane region" description="Helical" evidence="1">
    <location>
        <begin position="111"/>
        <end position="133"/>
    </location>
</feature>
<evidence type="ECO:0000313" key="2">
    <source>
        <dbReference type="EMBL" id="NNU15626.1"/>
    </source>
</evidence>
<protein>
    <submittedName>
        <fullName evidence="2">Uncharacterized protein</fullName>
    </submittedName>
</protein>
<organism evidence="2 3">
    <name type="scientific">Parvularcula mediterranea</name>
    <dbReference type="NCBI Taxonomy" id="2732508"/>
    <lineage>
        <taxon>Bacteria</taxon>
        <taxon>Pseudomonadati</taxon>
        <taxon>Pseudomonadota</taxon>
        <taxon>Alphaproteobacteria</taxon>
        <taxon>Parvularculales</taxon>
        <taxon>Parvularculaceae</taxon>
        <taxon>Parvularcula</taxon>
    </lineage>
</organism>
<proteinExistence type="predicted"/>
<gene>
    <name evidence="2" type="ORF">HK107_04755</name>
</gene>
<keyword evidence="3" id="KW-1185">Reference proteome</keyword>
<feature type="transmembrane region" description="Helical" evidence="1">
    <location>
        <begin position="23"/>
        <end position="43"/>
    </location>
</feature>
<sequence length="229" mass="23998">MIDEDPPTEDGGRRTLGVIDGTATQLALAVLLLLPTVLACVFWPRVLGRMIPAIEPEGRRGAFLAPGAFFLISTLTSLFCAAIFMADGGGAMTRIGTEVSTAAEDGNVWKIAALILPLFLAAISIGMFAFAAGKITRVPDWQLTAAVRSGFYAIFAIGFATAISEPLSRLFGEGGTNGVFEPFVIVFGALMSCWFYGALLSEKAGWPRAALTGLIASVPIGAVLATTYS</sequence>
<keyword evidence="1" id="KW-1133">Transmembrane helix</keyword>
<dbReference type="RefSeq" id="WP_173197219.1">
    <property type="nucleotide sequence ID" value="NZ_JABFCX010000002.1"/>
</dbReference>
<evidence type="ECO:0000313" key="3">
    <source>
        <dbReference type="Proteomes" id="UP000536835"/>
    </source>
</evidence>
<evidence type="ECO:0000256" key="1">
    <source>
        <dbReference type="SAM" id="Phobius"/>
    </source>
</evidence>
<accession>A0A7Y3RLB8</accession>
<dbReference type="Proteomes" id="UP000536835">
    <property type="component" value="Unassembled WGS sequence"/>
</dbReference>
<comment type="caution">
    <text evidence="2">The sequence shown here is derived from an EMBL/GenBank/DDBJ whole genome shotgun (WGS) entry which is preliminary data.</text>
</comment>
<feature type="transmembrane region" description="Helical" evidence="1">
    <location>
        <begin position="183"/>
        <end position="200"/>
    </location>
</feature>
<name>A0A7Y3RLB8_9PROT</name>
<keyword evidence="1" id="KW-0472">Membrane</keyword>
<dbReference type="EMBL" id="JABFCX010000002">
    <property type="protein sequence ID" value="NNU15626.1"/>
    <property type="molecule type" value="Genomic_DNA"/>
</dbReference>
<reference evidence="2 3" key="1">
    <citation type="submission" date="2020-05" db="EMBL/GenBank/DDBJ databases">
        <title>Parvularcula mediterraneae sp. nov., isolated from polypropylene straw from shallow seawater of the seashore of Laganas in Zakynthos island, Greece.</title>
        <authorList>
            <person name="Szabo I."/>
            <person name="Al-Omari J."/>
            <person name="Rado J."/>
            <person name="Szerdahelyi G.S."/>
        </authorList>
    </citation>
    <scope>NUCLEOTIDE SEQUENCE [LARGE SCALE GENOMIC DNA]</scope>
    <source>
        <strain evidence="2 3">ZS-1/3</strain>
    </source>
</reference>
<keyword evidence="1" id="KW-0812">Transmembrane</keyword>
<feature type="transmembrane region" description="Helical" evidence="1">
    <location>
        <begin position="145"/>
        <end position="163"/>
    </location>
</feature>
<feature type="transmembrane region" description="Helical" evidence="1">
    <location>
        <begin position="63"/>
        <end position="86"/>
    </location>
</feature>
<feature type="transmembrane region" description="Helical" evidence="1">
    <location>
        <begin position="209"/>
        <end position="228"/>
    </location>
</feature>